<evidence type="ECO:0000259" key="2">
    <source>
        <dbReference type="PROSITE" id="PS50879"/>
    </source>
</evidence>
<dbReference type="Proteomes" id="UP000039046">
    <property type="component" value="Unassembled WGS sequence"/>
</dbReference>
<dbReference type="HOGENOM" id="CLU_000680_26_3_1"/>
<dbReference type="Pfam" id="PF00075">
    <property type="entry name" value="RNase_H"/>
    <property type="match status" value="1"/>
</dbReference>
<dbReference type="Pfam" id="PF00078">
    <property type="entry name" value="RVT_1"/>
    <property type="match status" value="1"/>
</dbReference>
<evidence type="ECO:0000259" key="1">
    <source>
        <dbReference type="PROSITE" id="PS50878"/>
    </source>
</evidence>
<proteinExistence type="predicted"/>
<feature type="domain" description="RNase H type-1" evidence="2">
    <location>
        <begin position="314"/>
        <end position="447"/>
    </location>
</feature>
<dbReference type="GO" id="GO:0004523">
    <property type="term" value="F:RNA-DNA hybrid ribonuclease activity"/>
    <property type="evidence" value="ECO:0007669"/>
    <property type="project" value="InterPro"/>
</dbReference>
<accession>A0A0A1T642</accession>
<dbReference type="GO" id="GO:0003676">
    <property type="term" value="F:nucleic acid binding"/>
    <property type="evidence" value="ECO:0007669"/>
    <property type="project" value="InterPro"/>
</dbReference>
<dbReference type="EMBL" id="CDHN01000004">
    <property type="protein sequence ID" value="CEJ92616.1"/>
    <property type="molecule type" value="Genomic_DNA"/>
</dbReference>
<dbReference type="InterPro" id="IPR012337">
    <property type="entry name" value="RNaseH-like_sf"/>
</dbReference>
<name>A0A0A1T642_9HYPO</name>
<feature type="domain" description="Reverse transcriptase" evidence="1">
    <location>
        <begin position="1"/>
        <end position="129"/>
    </location>
</feature>
<dbReference type="PROSITE" id="PS50878">
    <property type="entry name" value="RT_POL"/>
    <property type="match status" value="1"/>
</dbReference>
<dbReference type="AlphaFoldDB" id="A0A0A1T642"/>
<sequence>MALARFGKSQSDSIELACGLPQGSPISPILYLLYIVDIYALDGADKRYGYADDTAMLFIGASLQETSRRAEQAIQRMVEWSKSTAVIFDPAKTEILHFTRKRASEAPTIRHENKVNKAAPSMRWLGVYLDSKLKFNAHITYWRQKAIVTANLLRSLSNTISGIKPSAVRRAVNTVIIPTIFYGIEVWLLDDAPAAGRGRASQITRTRITAIQSCLNTACRAILPVWKTIPEVYMWREAGIPTAEDLIRAARSRISLRIATLDRRHPIRERLDDFERRYALEAHPETHHSVMSRHIRLLGLSTLHKDIPSWLKSRPEGYIVYSDGSKLEDGRAGYGFIICKDGIQVDSGSRQLDHREVFDAEISGALKGLKQAMTHNLERLPVTICIDNSSVVRGIGGTAPMSSQAQFRAFQAIGDEHPRLITVRWTPGHKDIPGNEAADSLAKAGAALPNK</sequence>
<dbReference type="InterPro" id="IPR000477">
    <property type="entry name" value="RT_dom"/>
</dbReference>
<keyword evidence="4" id="KW-1185">Reference proteome</keyword>
<evidence type="ECO:0000313" key="4">
    <source>
        <dbReference type="Proteomes" id="UP000039046"/>
    </source>
</evidence>
<dbReference type="STRING" id="1531966.A0A0A1T642"/>
<dbReference type="PANTHER" id="PTHR33481">
    <property type="entry name" value="REVERSE TRANSCRIPTASE"/>
    <property type="match status" value="1"/>
</dbReference>
<dbReference type="InterPro" id="IPR036397">
    <property type="entry name" value="RNaseH_sf"/>
</dbReference>
<reference evidence="3 4" key="1">
    <citation type="journal article" date="2015" name="Genome Announc.">
        <title>Draft Genome Sequence and Gene Annotation of the Entomopathogenic Fungus Verticillium hemipterigenum.</title>
        <authorList>
            <person name="Horn F."/>
            <person name="Habel A."/>
            <person name="Scharf D.H."/>
            <person name="Dworschak J."/>
            <person name="Brakhage A.A."/>
            <person name="Guthke R."/>
            <person name="Hertweck C."/>
            <person name="Linde J."/>
        </authorList>
    </citation>
    <scope>NUCLEOTIDE SEQUENCE [LARGE SCALE GENOMIC DNA]</scope>
</reference>
<dbReference type="Gene3D" id="3.30.420.10">
    <property type="entry name" value="Ribonuclease H-like superfamily/Ribonuclease H"/>
    <property type="match status" value="1"/>
</dbReference>
<evidence type="ECO:0000313" key="3">
    <source>
        <dbReference type="EMBL" id="CEJ92616.1"/>
    </source>
</evidence>
<evidence type="ECO:0008006" key="5">
    <source>
        <dbReference type="Google" id="ProtNLM"/>
    </source>
</evidence>
<dbReference type="OrthoDB" id="4939572at2759"/>
<protein>
    <recommendedName>
        <fullName evidence="5">Reverse transcriptase</fullName>
    </recommendedName>
</protein>
<dbReference type="InterPro" id="IPR002156">
    <property type="entry name" value="RNaseH_domain"/>
</dbReference>
<dbReference type="PROSITE" id="PS50879">
    <property type="entry name" value="RNASE_H_1"/>
    <property type="match status" value="1"/>
</dbReference>
<gene>
    <name evidence="3" type="ORF">VHEMI08255</name>
</gene>
<dbReference type="SUPFAM" id="SSF53098">
    <property type="entry name" value="Ribonuclease H-like"/>
    <property type="match status" value="1"/>
</dbReference>
<dbReference type="PANTHER" id="PTHR33481:SF1">
    <property type="entry name" value="ENDONUCLEASE_EXONUCLEASE_PHOSPHATASE DOMAIN-CONTAINING PROTEIN-RELATED"/>
    <property type="match status" value="1"/>
</dbReference>
<dbReference type="CDD" id="cd09276">
    <property type="entry name" value="Rnase_HI_RT_non_LTR"/>
    <property type="match status" value="1"/>
</dbReference>
<organism evidence="3 4">
    <name type="scientific">[Torrubiella] hemipterigena</name>
    <dbReference type="NCBI Taxonomy" id="1531966"/>
    <lineage>
        <taxon>Eukaryota</taxon>
        <taxon>Fungi</taxon>
        <taxon>Dikarya</taxon>
        <taxon>Ascomycota</taxon>
        <taxon>Pezizomycotina</taxon>
        <taxon>Sordariomycetes</taxon>
        <taxon>Hypocreomycetidae</taxon>
        <taxon>Hypocreales</taxon>
        <taxon>Clavicipitaceae</taxon>
        <taxon>Clavicipitaceae incertae sedis</taxon>
        <taxon>'Torrubiella' clade</taxon>
    </lineage>
</organism>